<evidence type="ECO:0000313" key="2">
    <source>
        <dbReference type="EMBL" id="AYE38354.1"/>
    </source>
</evidence>
<keyword evidence="1" id="KW-0472">Membrane</keyword>
<evidence type="ECO:0000256" key="1">
    <source>
        <dbReference type="SAM" id="Phobius"/>
    </source>
</evidence>
<protein>
    <submittedName>
        <fullName evidence="2">Uncharacterized protein</fullName>
    </submittedName>
</protein>
<dbReference type="EMBL" id="CP031933">
    <property type="protein sequence ID" value="AYE38354.1"/>
    <property type="molecule type" value="Genomic_DNA"/>
</dbReference>
<dbReference type="RefSeq" id="WP_120142603.1">
    <property type="nucleotide sequence ID" value="NZ_CP031933.2"/>
</dbReference>
<keyword evidence="1" id="KW-1133">Transmembrane helix</keyword>
<evidence type="ECO:0000313" key="3">
    <source>
        <dbReference type="Proteomes" id="UP000267208"/>
    </source>
</evidence>
<dbReference type="AlphaFoldDB" id="A0A386PR40"/>
<dbReference type="Proteomes" id="UP000267208">
    <property type="component" value="Chromosome"/>
</dbReference>
<feature type="transmembrane region" description="Helical" evidence="1">
    <location>
        <begin position="12"/>
        <end position="35"/>
    </location>
</feature>
<gene>
    <name evidence="2" type="ORF">D1B17_06780</name>
</gene>
<keyword evidence="3" id="KW-1185">Reference proteome</keyword>
<name>A0A386PR40_9LACO</name>
<dbReference type="OrthoDB" id="2319297at2"/>
<sequence length="126" mass="14311">MNTTSQMIFNITSITIAITLIVGVILGAITLFRIAHALKLRNQMLQQATKPYLLCQRNRQQLTIKNLGGVPVTIDKIASSFDLSNLEQQIIYPNQSFFFNLTETDKLSLTIDYHDDINDYQAKFTV</sequence>
<keyword evidence="1" id="KW-0812">Transmembrane</keyword>
<proteinExistence type="predicted"/>
<reference evidence="3" key="1">
    <citation type="submission" date="2018-08" db="EMBL/GenBank/DDBJ databases">
        <title>Genome of Lactobacillus sp. HBUAS52074.</title>
        <authorList>
            <person name="Guo Z."/>
            <person name="Zhang Z.D."/>
        </authorList>
    </citation>
    <scope>NUCLEOTIDE SEQUENCE [LARGE SCALE GENOMIC DNA]</scope>
    <source>
        <strain evidence="3">HBUAS52074</strain>
    </source>
</reference>
<accession>A0A386PR40</accession>
<dbReference type="KEGG" id="lzh:D1B17_06780"/>
<organism evidence="2 3">
    <name type="scientific">Companilactobacillus zhachilii</name>
    <dbReference type="NCBI Taxonomy" id="2304606"/>
    <lineage>
        <taxon>Bacteria</taxon>
        <taxon>Bacillati</taxon>
        <taxon>Bacillota</taxon>
        <taxon>Bacilli</taxon>
        <taxon>Lactobacillales</taxon>
        <taxon>Lactobacillaceae</taxon>
        <taxon>Companilactobacillus</taxon>
    </lineage>
</organism>